<gene>
    <name evidence="2" type="ORF">J4Q44_G00227770</name>
</gene>
<protein>
    <recommendedName>
        <fullName evidence="4">DDE Tnp4 domain-containing protein</fullName>
    </recommendedName>
</protein>
<accession>A0AAN8LAG8</accession>
<proteinExistence type="predicted"/>
<feature type="region of interest" description="Disordered" evidence="1">
    <location>
        <begin position="73"/>
        <end position="168"/>
    </location>
</feature>
<evidence type="ECO:0000313" key="3">
    <source>
        <dbReference type="Proteomes" id="UP001356427"/>
    </source>
</evidence>
<feature type="compositionally biased region" description="Polar residues" evidence="1">
    <location>
        <begin position="80"/>
        <end position="93"/>
    </location>
</feature>
<sequence>METEKIPAEGFRMVDVGVYGRESYCGVFQESYFGSKLLQKTLNVPPLGVLPGTTMPSPYVLLGDEAFPLHENLMCPYPGPTSTSSGRSEVNVSSHEDTEDEGPSVPTTKPTPKGATQVDSSTGGRKRKGRKTKMIEAMDKALDRLFQHDRETDTEEGQFISQDKERFA</sequence>
<evidence type="ECO:0008006" key="4">
    <source>
        <dbReference type="Google" id="ProtNLM"/>
    </source>
</evidence>
<evidence type="ECO:0000256" key="1">
    <source>
        <dbReference type="SAM" id="MobiDB-lite"/>
    </source>
</evidence>
<organism evidence="2 3">
    <name type="scientific">Coregonus suidteri</name>
    <dbReference type="NCBI Taxonomy" id="861788"/>
    <lineage>
        <taxon>Eukaryota</taxon>
        <taxon>Metazoa</taxon>
        <taxon>Chordata</taxon>
        <taxon>Craniata</taxon>
        <taxon>Vertebrata</taxon>
        <taxon>Euteleostomi</taxon>
        <taxon>Actinopterygii</taxon>
        <taxon>Neopterygii</taxon>
        <taxon>Teleostei</taxon>
        <taxon>Protacanthopterygii</taxon>
        <taxon>Salmoniformes</taxon>
        <taxon>Salmonidae</taxon>
        <taxon>Coregoninae</taxon>
        <taxon>Coregonus</taxon>
    </lineage>
</organism>
<dbReference type="Proteomes" id="UP001356427">
    <property type="component" value="Unassembled WGS sequence"/>
</dbReference>
<dbReference type="AlphaFoldDB" id="A0AAN8LAG8"/>
<dbReference type="EMBL" id="JAGTTL010000020">
    <property type="protein sequence ID" value="KAK6307629.1"/>
    <property type="molecule type" value="Genomic_DNA"/>
</dbReference>
<feature type="compositionally biased region" description="Basic and acidic residues" evidence="1">
    <location>
        <begin position="133"/>
        <end position="151"/>
    </location>
</feature>
<name>A0AAN8LAG8_9TELE</name>
<comment type="caution">
    <text evidence="2">The sequence shown here is derived from an EMBL/GenBank/DDBJ whole genome shotgun (WGS) entry which is preliminary data.</text>
</comment>
<evidence type="ECO:0000313" key="2">
    <source>
        <dbReference type="EMBL" id="KAK6307629.1"/>
    </source>
</evidence>
<reference evidence="2 3" key="1">
    <citation type="submission" date="2021-04" db="EMBL/GenBank/DDBJ databases">
        <authorList>
            <person name="De Guttry C."/>
            <person name="Zahm M."/>
            <person name="Klopp C."/>
            <person name="Cabau C."/>
            <person name="Louis A."/>
            <person name="Berthelot C."/>
            <person name="Parey E."/>
            <person name="Roest Crollius H."/>
            <person name="Montfort J."/>
            <person name="Robinson-Rechavi M."/>
            <person name="Bucao C."/>
            <person name="Bouchez O."/>
            <person name="Gislard M."/>
            <person name="Lluch J."/>
            <person name="Milhes M."/>
            <person name="Lampietro C."/>
            <person name="Lopez Roques C."/>
            <person name="Donnadieu C."/>
            <person name="Braasch I."/>
            <person name="Desvignes T."/>
            <person name="Postlethwait J."/>
            <person name="Bobe J."/>
            <person name="Wedekind C."/>
            <person name="Guiguen Y."/>
        </authorList>
    </citation>
    <scope>NUCLEOTIDE SEQUENCE [LARGE SCALE GENOMIC DNA]</scope>
    <source>
        <strain evidence="2">Cs_M1</strain>
        <tissue evidence="2">Blood</tissue>
    </source>
</reference>
<keyword evidence="3" id="KW-1185">Reference proteome</keyword>